<keyword evidence="4" id="KW-0597">Phosphoprotein</keyword>
<keyword evidence="22" id="KW-1185">Reference proteome</keyword>
<evidence type="ECO:0000256" key="18">
    <source>
        <dbReference type="ARBA" id="ARBA00049251"/>
    </source>
</evidence>
<dbReference type="InterPro" id="IPR036291">
    <property type="entry name" value="NAD(P)-bd_dom_sf"/>
</dbReference>
<dbReference type="PANTHER" id="PTHR24317:SF7">
    <property type="entry name" value="PEROXISOMAL TRANS-2-ENOYL-COA REDUCTASE"/>
    <property type="match status" value="1"/>
</dbReference>
<evidence type="ECO:0000256" key="15">
    <source>
        <dbReference type="ARBA" id="ARBA00047570"/>
    </source>
</evidence>
<dbReference type="GO" id="GO:0019166">
    <property type="term" value="F:trans-2-enoyl-CoA reductase (NADPH) activity"/>
    <property type="evidence" value="ECO:0007669"/>
    <property type="project" value="UniProtKB-EC"/>
</dbReference>
<dbReference type="OrthoDB" id="417891at2759"/>
<dbReference type="Pfam" id="PF13561">
    <property type="entry name" value="adh_short_C2"/>
    <property type="match status" value="1"/>
</dbReference>
<dbReference type="Gene3D" id="3.40.50.720">
    <property type="entry name" value="NAD(P)-binding Rossmann-like Domain"/>
    <property type="match status" value="1"/>
</dbReference>
<evidence type="ECO:0000256" key="19">
    <source>
        <dbReference type="ARBA" id="ARBA00049386"/>
    </source>
</evidence>
<keyword evidence="9" id="KW-0576">Peroxisome</keyword>
<dbReference type="EMBL" id="OV696697">
    <property type="protein sequence ID" value="CAH1241882.1"/>
    <property type="molecule type" value="Genomic_DNA"/>
</dbReference>
<sequence length="311" mass="33420">MRPARSKFITSMASSKDLRVRSVFKPGLFEGKVAVVTGGGTGIGLAITKELLSLGCKVVIASRKKDRLQAAADQMAACIPPGSTAQVKAIPCNIRKEDEVKNLMSSVVSEFGRLDFLVNNGGGQFQSPVSMLSLKGWNAVVDTNLNGTFLCLREAYNAWMAENGGAVVNIILLISKGRPGIAHSAAARAGIDNLSKSLAVEWASNGIRINNVAPGSIYSVTAAENYKDIGDVFRHAIPFTPAKRNGTTEEVSAAVTFLLSPAAAFITGETIKVDGGWDLYQVPWEIPEHDRMPAYNWEKIIEEEDKPKAKL</sequence>
<dbReference type="PRINTS" id="PR00080">
    <property type="entry name" value="SDRFAMILY"/>
</dbReference>
<comment type="catalytic activity">
    <reaction evidence="18">
        <text>a (2E)-enoyl-CoA + NADPH + H(+) = a 2,3-saturated acyl-CoA + NADP(+)</text>
        <dbReference type="Rhea" id="RHEA:33763"/>
        <dbReference type="ChEBI" id="CHEBI:15378"/>
        <dbReference type="ChEBI" id="CHEBI:57783"/>
        <dbReference type="ChEBI" id="CHEBI:58349"/>
        <dbReference type="ChEBI" id="CHEBI:58856"/>
        <dbReference type="ChEBI" id="CHEBI:65111"/>
        <dbReference type="EC" id="1.3.1.38"/>
    </reaction>
    <physiologicalReaction direction="left-to-right" evidence="18">
        <dbReference type="Rhea" id="RHEA:33764"/>
    </physiologicalReaction>
</comment>
<evidence type="ECO:0000256" key="4">
    <source>
        <dbReference type="ARBA" id="ARBA00022553"/>
    </source>
</evidence>
<comment type="subunit">
    <text evidence="12">Interacts with PEX5, probably required to target it into peroxisomes.</text>
</comment>
<evidence type="ECO:0000256" key="12">
    <source>
        <dbReference type="ARBA" id="ARBA00038622"/>
    </source>
</evidence>
<evidence type="ECO:0000256" key="7">
    <source>
        <dbReference type="ARBA" id="ARBA00023002"/>
    </source>
</evidence>
<evidence type="ECO:0000256" key="20">
    <source>
        <dbReference type="ARBA" id="ARBA00049559"/>
    </source>
</evidence>
<keyword evidence="5" id="KW-0276">Fatty acid metabolism</keyword>
<evidence type="ECO:0000256" key="10">
    <source>
        <dbReference type="ARBA" id="ARBA00023160"/>
    </source>
</evidence>
<protein>
    <recommendedName>
        <fullName evidence="14">Peroxisomal trans-2-enoyl-CoA reductase</fullName>
        <ecNumber evidence="13">1.3.1.38</ecNumber>
    </recommendedName>
</protein>
<proteinExistence type="predicted"/>
<dbReference type="InterPro" id="IPR052388">
    <property type="entry name" value="Peroxisomal_t2-enoyl-CoA_red"/>
</dbReference>
<evidence type="ECO:0000256" key="5">
    <source>
        <dbReference type="ARBA" id="ARBA00022832"/>
    </source>
</evidence>
<comment type="catalytic activity">
    <reaction evidence="16">
        <text>(2E)-tetradecenoyl-CoA + NADPH + H(+) = tetradecanoyl-CoA + NADP(+)</text>
        <dbReference type="Rhea" id="RHEA:44968"/>
        <dbReference type="ChEBI" id="CHEBI:15378"/>
        <dbReference type="ChEBI" id="CHEBI:57385"/>
        <dbReference type="ChEBI" id="CHEBI:57783"/>
        <dbReference type="ChEBI" id="CHEBI:58349"/>
        <dbReference type="ChEBI" id="CHEBI:61405"/>
    </reaction>
    <physiologicalReaction direction="left-to-right" evidence="16">
        <dbReference type="Rhea" id="RHEA:44969"/>
    </physiologicalReaction>
</comment>
<keyword evidence="8" id="KW-0443">Lipid metabolism</keyword>
<organism evidence="21 22">
    <name type="scientific">Branchiostoma lanceolatum</name>
    <name type="common">Common lancelet</name>
    <name type="synonym">Amphioxus lanceolatum</name>
    <dbReference type="NCBI Taxonomy" id="7740"/>
    <lineage>
        <taxon>Eukaryota</taxon>
        <taxon>Metazoa</taxon>
        <taxon>Chordata</taxon>
        <taxon>Cephalochordata</taxon>
        <taxon>Leptocardii</taxon>
        <taxon>Amphioxiformes</taxon>
        <taxon>Branchiostomatidae</taxon>
        <taxon>Branchiostoma</taxon>
    </lineage>
</organism>
<accession>A0A8J9YUC9</accession>
<dbReference type="GO" id="GO:0006633">
    <property type="term" value="P:fatty acid biosynthetic process"/>
    <property type="evidence" value="ECO:0007669"/>
    <property type="project" value="UniProtKB-KW"/>
</dbReference>
<evidence type="ECO:0000256" key="6">
    <source>
        <dbReference type="ARBA" id="ARBA00022857"/>
    </source>
</evidence>
<comment type="catalytic activity">
    <reaction evidence="20">
        <text>(2E)-octenoyl-CoA + NADPH + H(+) = octanoyl-CoA + NADP(+)</text>
        <dbReference type="Rhea" id="RHEA:44952"/>
        <dbReference type="ChEBI" id="CHEBI:15378"/>
        <dbReference type="ChEBI" id="CHEBI:57386"/>
        <dbReference type="ChEBI" id="CHEBI:57783"/>
        <dbReference type="ChEBI" id="CHEBI:58349"/>
        <dbReference type="ChEBI" id="CHEBI:62242"/>
    </reaction>
    <physiologicalReaction direction="left-to-right" evidence="20">
        <dbReference type="Rhea" id="RHEA:44953"/>
    </physiologicalReaction>
</comment>
<evidence type="ECO:0000256" key="14">
    <source>
        <dbReference type="ARBA" id="ARBA00041063"/>
    </source>
</evidence>
<evidence type="ECO:0000256" key="9">
    <source>
        <dbReference type="ARBA" id="ARBA00023140"/>
    </source>
</evidence>
<comment type="function">
    <text evidence="11">Participates in chain elongation of fatty acids. Catalyzes the reduction of trans-2-enoyl-CoAs of varying chain lengths from 6:1 to 16:1, having maximum activity with 10:1 CoA. Has no 2,4-dienoyl-CoA reductase activity.</text>
</comment>
<evidence type="ECO:0000313" key="21">
    <source>
        <dbReference type="EMBL" id="CAH1241882.1"/>
    </source>
</evidence>
<dbReference type="EC" id="1.3.1.38" evidence="13"/>
<evidence type="ECO:0000256" key="17">
    <source>
        <dbReference type="ARBA" id="ARBA00049108"/>
    </source>
</evidence>
<evidence type="ECO:0000256" key="11">
    <source>
        <dbReference type="ARBA" id="ARBA00037124"/>
    </source>
</evidence>
<comment type="catalytic activity">
    <reaction evidence="19">
        <text>(2E)-decenoyl-CoA + NADPH + H(+) = decanoyl-CoA + NADP(+)</text>
        <dbReference type="Rhea" id="RHEA:44960"/>
        <dbReference type="ChEBI" id="CHEBI:15378"/>
        <dbReference type="ChEBI" id="CHEBI:57783"/>
        <dbReference type="ChEBI" id="CHEBI:58349"/>
        <dbReference type="ChEBI" id="CHEBI:61406"/>
        <dbReference type="ChEBI" id="CHEBI:61430"/>
    </reaction>
    <physiologicalReaction direction="left-to-right" evidence="19">
        <dbReference type="Rhea" id="RHEA:44961"/>
    </physiologicalReaction>
</comment>
<dbReference type="GO" id="GO:0005777">
    <property type="term" value="C:peroxisome"/>
    <property type="evidence" value="ECO:0007669"/>
    <property type="project" value="UniProtKB-SubCell"/>
</dbReference>
<keyword evidence="3" id="KW-0444">Lipid biosynthesis</keyword>
<comment type="subcellular location">
    <subcellularLocation>
        <location evidence="1">Peroxisome</location>
    </subcellularLocation>
</comment>
<dbReference type="InterPro" id="IPR002347">
    <property type="entry name" value="SDR_fam"/>
</dbReference>
<reference evidence="21" key="1">
    <citation type="submission" date="2022-01" db="EMBL/GenBank/DDBJ databases">
        <authorList>
            <person name="Braso-Vives M."/>
        </authorList>
    </citation>
    <scope>NUCLEOTIDE SEQUENCE</scope>
</reference>
<evidence type="ECO:0000256" key="8">
    <source>
        <dbReference type="ARBA" id="ARBA00023098"/>
    </source>
</evidence>
<dbReference type="PANTHER" id="PTHR24317">
    <property type="entry name" value="PEROXISOMAL TRANS-2-ENOYL-COA REDUCTASE"/>
    <property type="match status" value="1"/>
</dbReference>
<name>A0A8J9YUC9_BRALA</name>
<dbReference type="GO" id="GO:0033306">
    <property type="term" value="P:phytol metabolic process"/>
    <property type="evidence" value="ECO:0007669"/>
    <property type="project" value="TreeGrafter"/>
</dbReference>
<evidence type="ECO:0000256" key="1">
    <source>
        <dbReference type="ARBA" id="ARBA00004275"/>
    </source>
</evidence>
<comment type="catalytic activity">
    <reaction evidence="17">
        <text>(2E)-hexenoyl-CoA + NADPH + H(+) = hexanoyl-CoA + NADP(+)</text>
        <dbReference type="Rhea" id="RHEA:44956"/>
        <dbReference type="ChEBI" id="CHEBI:15378"/>
        <dbReference type="ChEBI" id="CHEBI:57783"/>
        <dbReference type="ChEBI" id="CHEBI:58349"/>
        <dbReference type="ChEBI" id="CHEBI:62077"/>
        <dbReference type="ChEBI" id="CHEBI:62620"/>
    </reaction>
    <physiologicalReaction direction="left-to-right" evidence="17">
        <dbReference type="Rhea" id="RHEA:44957"/>
    </physiologicalReaction>
</comment>
<evidence type="ECO:0000256" key="2">
    <source>
        <dbReference type="ARBA" id="ARBA00005189"/>
    </source>
</evidence>
<evidence type="ECO:0000256" key="3">
    <source>
        <dbReference type="ARBA" id="ARBA00022516"/>
    </source>
</evidence>
<evidence type="ECO:0000256" key="16">
    <source>
        <dbReference type="ARBA" id="ARBA00048686"/>
    </source>
</evidence>
<comment type="pathway">
    <text evidence="2">Lipid metabolism.</text>
</comment>
<comment type="catalytic activity">
    <reaction evidence="15">
        <text>(2E)-dodecenoyl-CoA + NADPH + H(+) = dodecanoyl-CoA + NADP(+)</text>
        <dbReference type="Rhea" id="RHEA:44964"/>
        <dbReference type="ChEBI" id="CHEBI:15378"/>
        <dbReference type="ChEBI" id="CHEBI:57330"/>
        <dbReference type="ChEBI" id="CHEBI:57375"/>
        <dbReference type="ChEBI" id="CHEBI:57783"/>
        <dbReference type="ChEBI" id="CHEBI:58349"/>
    </reaction>
    <physiologicalReaction direction="left-to-right" evidence="15">
        <dbReference type="Rhea" id="RHEA:44965"/>
    </physiologicalReaction>
</comment>
<keyword evidence="6" id="KW-0521">NADP</keyword>
<dbReference type="PRINTS" id="PR00081">
    <property type="entry name" value="GDHRDH"/>
</dbReference>
<dbReference type="FunFam" id="3.40.50.720:FF:000335">
    <property type="entry name" value="Peroxisomal trans-2-enoyl-CoA reductase"/>
    <property type="match status" value="1"/>
</dbReference>
<keyword evidence="10" id="KW-0275">Fatty acid biosynthesis</keyword>
<keyword evidence="7" id="KW-0560">Oxidoreductase</keyword>
<evidence type="ECO:0000313" key="22">
    <source>
        <dbReference type="Proteomes" id="UP000838412"/>
    </source>
</evidence>
<dbReference type="SUPFAM" id="SSF51735">
    <property type="entry name" value="NAD(P)-binding Rossmann-fold domains"/>
    <property type="match status" value="1"/>
</dbReference>
<dbReference type="Proteomes" id="UP000838412">
    <property type="component" value="Chromosome 12"/>
</dbReference>
<evidence type="ECO:0000256" key="13">
    <source>
        <dbReference type="ARBA" id="ARBA00038849"/>
    </source>
</evidence>
<gene>
    <name evidence="21" type="primary">PECR</name>
    <name evidence="21" type="ORF">BLAG_LOCUS5329</name>
</gene>
<dbReference type="AlphaFoldDB" id="A0A8J9YUC9"/>